<evidence type="ECO:0000259" key="1">
    <source>
        <dbReference type="PROSITE" id="PS50943"/>
    </source>
</evidence>
<dbReference type="SUPFAM" id="SSF47413">
    <property type="entry name" value="lambda repressor-like DNA-binding domains"/>
    <property type="match status" value="1"/>
</dbReference>
<keyword evidence="3" id="KW-1185">Reference proteome</keyword>
<dbReference type="SUPFAM" id="SSF48452">
    <property type="entry name" value="TPR-like"/>
    <property type="match status" value="1"/>
</dbReference>
<dbReference type="Proteomes" id="UP001596337">
    <property type="component" value="Unassembled WGS sequence"/>
</dbReference>
<dbReference type="Gene3D" id="1.25.40.10">
    <property type="entry name" value="Tetratricopeptide repeat domain"/>
    <property type="match status" value="1"/>
</dbReference>
<dbReference type="InterPro" id="IPR011990">
    <property type="entry name" value="TPR-like_helical_dom_sf"/>
</dbReference>
<accession>A0ABW2BWG0</accession>
<organism evidence="2 3">
    <name type="scientific">Haloechinothrix salitolerans</name>
    <dbReference type="NCBI Taxonomy" id="926830"/>
    <lineage>
        <taxon>Bacteria</taxon>
        <taxon>Bacillati</taxon>
        <taxon>Actinomycetota</taxon>
        <taxon>Actinomycetes</taxon>
        <taxon>Pseudonocardiales</taxon>
        <taxon>Pseudonocardiaceae</taxon>
        <taxon>Haloechinothrix</taxon>
    </lineage>
</organism>
<dbReference type="PROSITE" id="PS50943">
    <property type="entry name" value="HTH_CROC1"/>
    <property type="match status" value="1"/>
</dbReference>
<name>A0ABW2BWG0_9PSEU</name>
<dbReference type="InterPro" id="IPR001387">
    <property type="entry name" value="Cro/C1-type_HTH"/>
</dbReference>
<comment type="caution">
    <text evidence="2">The sequence shown here is derived from an EMBL/GenBank/DDBJ whole genome shotgun (WGS) entry which is preliminary data.</text>
</comment>
<evidence type="ECO:0000313" key="2">
    <source>
        <dbReference type="EMBL" id="MFC6867385.1"/>
    </source>
</evidence>
<gene>
    <name evidence="2" type="ORF">ACFQGD_09505</name>
</gene>
<protein>
    <submittedName>
        <fullName evidence="2">Helix-turn-helix domain-containing protein</fullName>
    </submittedName>
</protein>
<dbReference type="Pfam" id="PF01381">
    <property type="entry name" value="HTH_3"/>
    <property type="match status" value="1"/>
</dbReference>
<proteinExistence type="predicted"/>
<dbReference type="InterPro" id="IPR010982">
    <property type="entry name" value="Lambda_DNA-bd_dom_sf"/>
</dbReference>
<sequence>MLVSAPSVPPEFWQTDQMQDALAAWHIGRVIQAYRLHPWHGQPIPQGVVASWVGLTQTQLSRIENGPAVQDLAKLIQWARVLRIPPELLWFKLPGRPAARAEPATTSQQPALAAAAGESLEDDVNRRDVLRLLSLANTLLALPVTDEALDVDRLGHAATRPRHVDTCTLDEYARLNARLWQVFADAKAKRLALPMVRQQLEVLTTSLQQTHTSAVRRRLCELAADLFQLCGEIFFDSDRYTDAANCYSLAANTSKEAAAYDLWACAMTRQAYIGVYERQFDRAAPLLSGAATLAQKGDSGLSTRYWVAAVQAQTFAGLGQLSACQRALETAEQVTQLKGTVHTDGWLRFEGSRLAEERGSCFVELGRPELAEPALVQALSRTTSTRRRGSVLADLAMVGAQRGDSEQLVMYADAALDVARQTNSVGYLGRKLKTLKPQLKPFLADRHVRTLDRQITSLTTMSATNPNKE</sequence>
<feature type="domain" description="HTH cro/C1-type" evidence="1">
    <location>
        <begin position="54"/>
        <end position="89"/>
    </location>
</feature>
<reference evidence="3" key="1">
    <citation type="journal article" date="2019" name="Int. J. Syst. Evol. Microbiol.">
        <title>The Global Catalogue of Microorganisms (GCM) 10K type strain sequencing project: providing services to taxonomists for standard genome sequencing and annotation.</title>
        <authorList>
            <consortium name="The Broad Institute Genomics Platform"/>
            <consortium name="The Broad Institute Genome Sequencing Center for Infectious Disease"/>
            <person name="Wu L."/>
            <person name="Ma J."/>
        </authorList>
    </citation>
    <scope>NUCLEOTIDE SEQUENCE [LARGE SCALE GENOMIC DNA]</scope>
    <source>
        <strain evidence="3">KCTC 32255</strain>
    </source>
</reference>
<dbReference type="Gene3D" id="1.10.260.40">
    <property type="entry name" value="lambda repressor-like DNA-binding domains"/>
    <property type="match status" value="1"/>
</dbReference>
<dbReference type="CDD" id="cd00093">
    <property type="entry name" value="HTH_XRE"/>
    <property type="match status" value="1"/>
</dbReference>
<dbReference type="EMBL" id="JBHSXX010000001">
    <property type="protein sequence ID" value="MFC6867385.1"/>
    <property type="molecule type" value="Genomic_DNA"/>
</dbReference>
<dbReference type="RefSeq" id="WP_345403430.1">
    <property type="nucleotide sequence ID" value="NZ_BAABLA010000114.1"/>
</dbReference>
<evidence type="ECO:0000313" key="3">
    <source>
        <dbReference type="Proteomes" id="UP001596337"/>
    </source>
</evidence>